<evidence type="ECO:0000313" key="1">
    <source>
        <dbReference type="EMBL" id="SBS71858.1"/>
    </source>
</evidence>
<name>A0A1Y5P7F1_9MICO</name>
<reference evidence="1" key="1">
    <citation type="submission" date="2016-03" db="EMBL/GenBank/DDBJ databases">
        <authorList>
            <person name="Ploux O."/>
        </authorList>
    </citation>
    <scope>NUCLEOTIDE SEQUENCE</scope>
    <source>
        <strain evidence="1">UC1</strain>
    </source>
</reference>
<gene>
    <name evidence="1" type="ORF">MIPYR_20261</name>
</gene>
<proteinExistence type="predicted"/>
<dbReference type="EMBL" id="FLQR01000006">
    <property type="protein sequence ID" value="SBS71858.1"/>
    <property type="molecule type" value="Genomic_DNA"/>
</dbReference>
<dbReference type="AlphaFoldDB" id="A0A1Y5P7F1"/>
<sequence length="179" mass="19106">MVPAIDSRDPYGRYGAIVVPSEGSGTECLFGSIRQGATRVDRAELKAPPKPSAIGNGSISVPGQDRLRRGGSNAWIGWPAALPTTWILFDVVSYEQACRPRVRRCSRPGLSRADRLLRLRHAAGREALGPCKCRSILGAKPEQLPNGTNRRPLLGGVPARILGMRVGRTCANGTGQPAS</sequence>
<accession>A0A1Y5P7F1</accession>
<organism evidence="1">
    <name type="scientific">uncultured Microbacterium sp</name>
    <dbReference type="NCBI Taxonomy" id="191216"/>
    <lineage>
        <taxon>Bacteria</taxon>
        <taxon>Bacillati</taxon>
        <taxon>Actinomycetota</taxon>
        <taxon>Actinomycetes</taxon>
        <taxon>Micrococcales</taxon>
        <taxon>Microbacteriaceae</taxon>
        <taxon>Microbacterium</taxon>
        <taxon>environmental samples</taxon>
    </lineage>
</organism>
<protein>
    <submittedName>
        <fullName evidence="1">Uncharacterized protein</fullName>
    </submittedName>
</protein>